<dbReference type="Gene3D" id="3.30.160.60">
    <property type="entry name" value="Classic Zinc Finger"/>
    <property type="match status" value="7"/>
</dbReference>
<dbReference type="FunFam" id="3.30.160.60:FF:002110">
    <property type="entry name" value="Zinc finger protein 1053"/>
    <property type="match status" value="1"/>
</dbReference>
<evidence type="ECO:0000259" key="14">
    <source>
        <dbReference type="PROSITE" id="PS50157"/>
    </source>
</evidence>
<dbReference type="Proteomes" id="UP000678499">
    <property type="component" value="Unassembled WGS sequence"/>
</dbReference>
<dbReference type="FunFam" id="3.30.160.60:FF:000557">
    <property type="entry name" value="zinc finger and SCAN domain-containing protein 29"/>
    <property type="match status" value="1"/>
</dbReference>
<proteinExistence type="inferred from homology"/>
<feature type="domain" description="C2H2-type" evidence="14">
    <location>
        <begin position="269"/>
        <end position="296"/>
    </location>
</feature>
<evidence type="ECO:0000256" key="5">
    <source>
        <dbReference type="ARBA" id="ARBA00022737"/>
    </source>
</evidence>
<feature type="compositionally biased region" description="Basic and acidic residues" evidence="13">
    <location>
        <begin position="231"/>
        <end position="244"/>
    </location>
</feature>
<dbReference type="FunFam" id="3.30.160.60:FF:001370">
    <property type="entry name" value="Zinc finger protein"/>
    <property type="match status" value="1"/>
</dbReference>
<dbReference type="FunFam" id="3.30.160.60:FF:001325">
    <property type="entry name" value="zinc finger protein 200"/>
    <property type="match status" value="1"/>
</dbReference>
<evidence type="ECO:0000313" key="16">
    <source>
        <dbReference type="Proteomes" id="UP000678499"/>
    </source>
</evidence>
<keyword evidence="8" id="KW-0805">Transcription regulation</keyword>
<dbReference type="GO" id="GO:0003690">
    <property type="term" value="F:double-stranded DNA binding"/>
    <property type="evidence" value="ECO:0007669"/>
    <property type="project" value="UniProtKB-ARBA"/>
</dbReference>
<dbReference type="AlphaFoldDB" id="A0A7R9BSL9"/>
<feature type="domain" description="C2H2-type" evidence="14">
    <location>
        <begin position="527"/>
        <end position="554"/>
    </location>
</feature>
<feature type="region of interest" description="Disordered" evidence="13">
    <location>
        <begin position="1"/>
        <end position="40"/>
    </location>
</feature>
<organism evidence="15">
    <name type="scientific">Notodromas monacha</name>
    <dbReference type="NCBI Taxonomy" id="399045"/>
    <lineage>
        <taxon>Eukaryota</taxon>
        <taxon>Metazoa</taxon>
        <taxon>Ecdysozoa</taxon>
        <taxon>Arthropoda</taxon>
        <taxon>Crustacea</taxon>
        <taxon>Oligostraca</taxon>
        <taxon>Ostracoda</taxon>
        <taxon>Podocopa</taxon>
        <taxon>Podocopida</taxon>
        <taxon>Cypridocopina</taxon>
        <taxon>Cypridoidea</taxon>
        <taxon>Cyprididae</taxon>
        <taxon>Notodromas</taxon>
    </lineage>
</organism>
<evidence type="ECO:0000256" key="2">
    <source>
        <dbReference type="ARBA" id="ARBA00004123"/>
    </source>
</evidence>
<dbReference type="EMBL" id="CAJPEX010001639">
    <property type="protein sequence ID" value="CAG0919580.1"/>
    <property type="molecule type" value="Genomic_DNA"/>
</dbReference>
<comment type="function">
    <text evidence="1">May be involved in transcriptional regulation.</text>
</comment>
<feature type="domain" description="C2H2-type" evidence="14">
    <location>
        <begin position="325"/>
        <end position="352"/>
    </location>
</feature>
<sequence length="722" mass="80352">MSFSTSYYNSHEPPLKVDKGIQVDPPAETGSQTTPEPDSIDVLPYIDVKSSQLLDSSLQCTSTDGHHCTGCVEFTKGARTVYSGARGGYTIAGNLPQGYCDIHSGHLQGFRQGPVGSPESAEFNFVDNVSVTVTPVVAQRHSGDQTRTVQNHEDEEDGSDDMHAVHPEEIHSVQDLQGAVESVPLGTISFLQVINACRNDEQQQACCDTQPDDDNLEMKQEGHVHHPHHHGANEDREHVHHKQEQDEDCDGVKVKNLPGMRAMRNMRPYVCDLCPKTFYKEEHLVQHKRVHSGERPFKCNLCDKTFRQSGALHNHKQIHVGTKNFHCDICNKSFAHARNLKCHVRTHTGERPYQCDQCSKCFTQAQHLAQHKRLHAGHTHNCDECGQSFTHPSNLVLVPEDAHGESHSIMLAQPADEENEDHADGDGGKYYTLSAATDKYEIVGHKFYTKDGSEQDTEETEDRKFYACEMCDQVFHHPGHLEHHRKSHDLTSATPGQIFPCDTCGKVFTQPRNLQRHQMIHTGERPFTCPTCGKAFNQSTHLTKHMKLHGMDLPYTCRRCGERFRYKSERERHKKAYHAPLSPDAMPAPSSIMSASQREHMHLYDDSGSSSSAVVTLSQSPQGDDVDLSVAVSELASDRDARAEVESSVVAHVHEDGSVTLAYPPYVFVSGSIPFHDQSTVVVPLVEVSEDTAWKSGESIPGAVAVILCRILDKGGVRSSNH</sequence>
<dbReference type="PANTHER" id="PTHR24379:SF121">
    <property type="entry name" value="C2H2-TYPE DOMAIN-CONTAINING PROTEIN"/>
    <property type="match status" value="1"/>
</dbReference>
<dbReference type="PROSITE" id="PS50157">
    <property type="entry name" value="ZINC_FINGER_C2H2_2"/>
    <property type="match status" value="8"/>
</dbReference>
<evidence type="ECO:0000256" key="1">
    <source>
        <dbReference type="ARBA" id="ARBA00003767"/>
    </source>
</evidence>
<dbReference type="FunFam" id="3.30.160.60:FF:000744">
    <property type="entry name" value="zinc finger E-box-binding homeobox 1"/>
    <property type="match status" value="1"/>
</dbReference>
<comment type="subcellular location">
    <subcellularLocation>
        <location evidence="2">Nucleus</location>
    </subcellularLocation>
</comment>
<evidence type="ECO:0000256" key="13">
    <source>
        <dbReference type="SAM" id="MobiDB-lite"/>
    </source>
</evidence>
<name>A0A7R9BSL9_9CRUS</name>
<feature type="region of interest" description="Disordered" evidence="13">
    <location>
        <begin position="140"/>
        <end position="160"/>
    </location>
</feature>
<dbReference type="SUPFAM" id="SSF57667">
    <property type="entry name" value="beta-beta-alpha zinc fingers"/>
    <property type="match status" value="6"/>
</dbReference>
<feature type="domain" description="C2H2-type" evidence="14">
    <location>
        <begin position="555"/>
        <end position="583"/>
    </location>
</feature>
<dbReference type="PROSITE" id="PS00028">
    <property type="entry name" value="ZINC_FINGER_C2H2_1"/>
    <property type="match status" value="8"/>
</dbReference>
<comment type="similarity">
    <text evidence="3">Belongs to the krueppel C2H2-type zinc-finger protein family.</text>
</comment>
<dbReference type="OrthoDB" id="6077919at2759"/>
<gene>
    <name evidence="15" type="ORF">NMOB1V02_LOCUS7101</name>
</gene>
<feature type="domain" description="C2H2-type" evidence="14">
    <location>
        <begin position="353"/>
        <end position="380"/>
    </location>
</feature>
<dbReference type="GO" id="GO:0005634">
    <property type="term" value="C:nucleus"/>
    <property type="evidence" value="ECO:0007669"/>
    <property type="project" value="UniProtKB-SubCell"/>
</dbReference>
<keyword evidence="10" id="KW-0804">Transcription</keyword>
<evidence type="ECO:0000256" key="11">
    <source>
        <dbReference type="ARBA" id="ARBA00023242"/>
    </source>
</evidence>
<feature type="domain" description="C2H2-type" evidence="14">
    <location>
        <begin position="297"/>
        <end position="324"/>
    </location>
</feature>
<dbReference type="InterPro" id="IPR036236">
    <property type="entry name" value="Znf_C2H2_sf"/>
</dbReference>
<keyword evidence="7" id="KW-0862">Zinc</keyword>
<evidence type="ECO:0000313" key="15">
    <source>
        <dbReference type="EMBL" id="CAD7279428.1"/>
    </source>
</evidence>
<keyword evidence="11" id="KW-0539">Nucleus</keyword>
<dbReference type="InterPro" id="IPR013087">
    <property type="entry name" value="Znf_C2H2_type"/>
</dbReference>
<evidence type="ECO:0000256" key="12">
    <source>
        <dbReference type="PROSITE-ProRule" id="PRU00042"/>
    </source>
</evidence>
<feature type="domain" description="C2H2-type" evidence="14">
    <location>
        <begin position="466"/>
        <end position="488"/>
    </location>
</feature>
<dbReference type="GO" id="GO:0010468">
    <property type="term" value="P:regulation of gene expression"/>
    <property type="evidence" value="ECO:0007669"/>
    <property type="project" value="UniProtKB-ARBA"/>
</dbReference>
<evidence type="ECO:0000256" key="7">
    <source>
        <dbReference type="ARBA" id="ARBA00022833"/>
    </source>
</evidence>
<evidence type="ECO:0000256" key="10">
    <source>
        <dbReference type="ARBA" id="ARBA00023163"/>
    </source>
</evidence>
<feature type="region of interest" description="Disordered" evidence="13">
    <location>
        <begin position="221"/>
        <end position="253"/>
    </location>
</feature>
<dbReference type="Pfam" id="PF00096">
    <property type="entry name" value="zf-C2H2"/>
    <property type="match status" value="5"/>
</dbReference>
<evidence type="ECO:0000256" key="4">
    <source>
        <dbReference type="ARBA" id="ARBA00022723"/>
    </source>
</evidence>
<dbReference type="GO" id="GO:0008270">
    <property type="term" value="F:zinc ion binding"/>
    <property type="evidence" value="ECO:0007669"/>
    <property type="project" value="UniProtKB-KW"/>
</dbReference>
<dbReference type="SMART" id="SM00355">
    <property type="entry name" value="ZnF_C2H2"/>
    <property type="match status" value="8"/>
</dbReference>
<keyword evidence="4" id="KW-0479">Metal-binding</keyword>
<accession>A0A7R9BSL9</accession>
<keyword evidence="9" id="KW-0238">DNA-binding</keyword>
<keyword evidence="6 12" id="KW-0863">Zinc-finger</keyword>
<dbReference type="PANTHER" id="PTHR24379">
    <property type="entry name" value="KRAB AND ZINC FINGER DOMAIN-CONTAINING"/>
    <property type="match status" value="1"/>
</dbReference>
<dbReference type="EMBL" id="OA883676">
    <property type="protein sequence ID" value="CAD7279428.1"/>
    <property type="molecule type" value="Genomic_DNA"/>
</dbReference>
<evidence type="ECO:0000256" key="8">
    <source>
        <dbReference type="ARBA" id="ARBA00023015"/>
    </source>
</evidence>
<keyword evidence="16" id="KW-1185">Reference proteome</keyword>
<keyword evidence="5" id="KW-0677">Repeat</keyword>
<reference evidence="15" key="1">
    <citation type="submission" date="2020-11" db="EMBL/GenBank/DDBJ databases">
        <authorList>
            <person name="Tran Van P."/>
        </authorList>
    </citation>
    <scope>NUCLEOTIDE SEQUENCE</scope>
</reference>
<evidence type="ECO:0000256" key="9">
    <source>
        <dbReference type="ARBA" id="ARBA00023125"/>
    </source>
</evidence>
<feature type="domain" description="C2H2-type" evidence="14">
    <location>
        <begin position="499"/>
        <end position="526"/>
    </location>
</feature>
<dbReference type="FunFam" id="3.30.160.60:FF:000624">
    <property type="entry name" value="zinc finger protein 697"/>
    <property type="match status" value="1"/>
</dbReference>
<evidence type="ECO:0000256" key="6">
    <source>
        <dbReference type="ARBA" id="ARBA00022771"/>
    </source>
</evidence>
<protein>
    <recommendedName>
        <fullName evidence="14">C2H2-type domain-containing protein</fullName>
    </recommendedName>
</protein>
<evidence type="ECO:0000256" key="3">
    <source>
        <dbReference type="ARBA" id="ARBA00006991"/>
    </source>
</evidence>